<evidence type="ECO:0000313" key="2">
    <source>
        <dbReference type="EMBL" id="CAD1834134.1"/>
    </source>
</evidence>
<feature type="compositionally biased region" description="Basic residues" evidence="1">
    <location>
        <begin position="99"/>
        <end position="119"/>
    </location>
</feature>
<gene>
    <name evidence="2" type="ORF">CB5_LOCUS17345</name>
</gene>
<reference evidence="2" key="1">
    <citation type="submission" date="2020-07" db="EMBL/GenBank/DDBJ databases">
        <authorList>
            <person name="Lin J."/>
        </authorList>
    </citation>
    <scope>NUCLEOTIDE SEQUENCE</scope>
</reference>
<proteinExistence type="predicted"/>
<accession>A0A6V7PTD9</accession>
<feature type="compositionally biased region" description="Basic residues" evidence="1">
    <location>
        <begin position="126"/>
        <end position="135"/>
    </location>
</feature>
<evidence type="ECO:0000256" key="1">
    <source>
        <dbReference type="SAM" id="MobiDB-lite"/>
    </source>
</evidence>
<dbReference type="EMBL" id="LR862152">
    <property type="protein sequence ID" value="CAD1834134.1"/>
    <property type="molecule type" value="Genomic_DNA"/>
</dbReference>
<protein>
    <submittedName>
        <fullName evidence="2">Uncharacterized protein</fullName>
    </submittedName>
</protein>
<organism evidence="2">
    <name type="scientific">Ananas comosus var. bracteatus</name>
    <name type="common">red pineapple</name>
    <dbReference type="NCBI Taxonomy" id="296719"/>
    <lineage>
        <taxon>Eukaryota</taxon>
        <taxon>Viridiplantae</taxon>
        <taxon>Streptophyta</taxon>
        <taxon>Embryophyta</taxon>
        <taxon>Tracheophyta</taxon>
        <taxon>Spermatophyta</taxon>
        <taxon>Magnoliopsida</taxon>
        <taxon>Liliopsida</taxon>
        <taxon>Poales</taxon>
        <taxon>Bromeliaceae</taxon>
        <taxon>Bromelioideae</taxon>
        <taxon>Ananas</taxon>
    </lineage>
</organism>
<feature type="compositionally biased region" description="Low complexity" evidence="1">
    <location>
        <begin position="60"/>
        <end position="84"/>
    </location>
</feature>
<sequence>MWPCQAYTAHIFWAKAVLWSARPDPVSISARAGPDPSCLASVPAWPFGLEGTDRAGPGRASAPLGRGSSLSPSSTAVPGAPAPRGLRRRVGHVALCRGARRPVARRARQPRARLPRRGQRRGEHRPQRRHEGRRRGFRVRIEGLILIHSVLGGGGDRAEEAERRRGKMKGFGRW</sequence>
<name>A0A6V7PTD9_ANACO</name>
<feature type="region of interest" description="Disordered" evidence="1">
    <location>
        <begin position="99"/>
        <end position="135"/>
    </location>
</feature>
<dbReference type="AlphaFoldDB" id="A0A6V7PTD9"/>
<feature type="region of interest" description="Disordered" evidence="1">
    <location>
        <begin position="50"/>
        <end position="84"/>
    </location>
</feature>